<dbReference type="InterPro" id="IPR008042">
    <property type="entry name" value="Retrotrans_Pao"/>
</dbReference>
<organism evidence="1 2">
    <name type="scientific">Perkinsus chesapeaki</name>
    <name type="common">Clam parasite</name>
    <name type="synonym">Perkinsus andrewsi</name>
    <dbReference type="NCBI Taxonomy" id="330153"/>
    <lineage>
        <taxon>Eukaryota</taxon>
        <taxon>Sar</taxon>
        <taxon>Alveolata</taxon>
        <taxon>Perkinsozoa</taxon>
        <taxon>Perkinsea</taxon>
        <taxon>Perkinsida</taxon>
        <taxon>Perkinsidae</taxon>
        <taxon>Perkinsus</taxon>
    </lineage>
</organism>
<accession>A0A7J6KLX4</accession>
<name>A0A7J6KLX4_PERCH</name>
<proteinExistence type="predicted"/>
<comment type="caution">
    <text evidence="1">The sequence shown here is derived from an EMBL/GenBank/DDBJ whole genome shotgun (WGS) entry which is preliminary data.</text>
</comment>
<dbReference type="OrthoDB" id="6515424at2759"/>
<evidence type="ECO:0000313" key="1">
    <source>
        <dbReference type="EMBL" id="KAF4648098.1"/>
    </source>
</evidence>
<dbReference type="Pfam" id="PF05380">
    <property type="entry name" value="Peptidase_A17"/>
    <property type="match status" value="1"/>
</dbReference>
<feature type="non-terminal residue" evidence="1">
    <location>
        <position position="345"/>
    </location>
</feature>
<sequence length="345" mass="39264">INESKRAHNMTTHDYAIGLPRQPDMSDETLQKASWLGYRWFIGEEFDVFDVKLPDFTITRPVTMTKLRSIVARLYDPLGIVAELTLELRYLMRRLTKAGYGNAPSNAKGEILNDDDADAAIDTITWCDNILKSDRVWAPRYTPLDTIYAFADASEASIGIDIRTIDGVRLVARMTTVPGGSIPRRELESIRLLLVTLQDILRAARGSVHNCIILGDSSITLFRIKALLRDPTCKKVVSLPRPERRRLDQIYNMVRQMRIDDPHLTISFCHIRSMYNLADRLTRPRSLYDPSNTPTWTVVKNELNEPSLVAFKVNEFLRFEDDEVIDTLSDSLSSDASPMGVYPKE</sequence>
<feature type="non-terminal residue" evidence="1">
    <location>
        <position position="1"/>
    </location>
</feature>
<dbReference type="EMBL" id="JAAPAO010002184">
    <property type="protein sequence ID" value="KAF4648098.1"/>
    <property type="molecule type" value="Genomic_DNA"/>
</dbReference>
<keyword evidence="2" id="KW-1185">Reference proteome</keyword>
<evidence type="ECO:0000313" key="2">
    <source>
        <dbReference type="Proteomes" id="UP000591131"/>
    </source>
</evidence>
<dbReference type="AlphaFoldDB" id="A0A7J6KLX4"/>
<gene>
    <name evidence="1" type="ORF">FOL47_003734</name>
</gene>
<protein>
    <submittedName>
        <fullName evidence="1">Uncharacterized protein</fullName>
    </submittedName>
</protein>
<reference evidence="1 2" key="1">
    <citation type="submission" date="2020-04" db="EMBL/GenBank/DDBJ databases">
        <title>Perkinsus chesapeaki whole genome sequence.</title>
        <authorList>
            <person name="Bogema D.R."/>
        </authorList>
    </citation>
    <scope>NUCLEOTIDE SEQUENCE [LARGE SCALE GENOMIC DNA]</scope>
    <source>
        <strain evidence="1">ATCC PRA-425</strain>
    </source>
</reference>
<dbReference type="Proteomes" id="UP000591131">
    <property type="component" value="Unassembled WGS sequence"/>
</dbReference>